<proteinExistence type="inferred from homology"/>
<dbReference type="Proteomes" id="UP000501602">
    <property type="component" value="Chromosome"/>
</dbReference>
<keyword evidence="9 11" id="KW-0472">Membrane</keyword>
<keyword evidence="6" id="KW-0997">Cell inner membrane</keyword>
<dbReference type="SUPFAM" id="SSF54523">
    <property type="entry name" value="Pili subunits"/>
    <property type="match status" value="1"/>
</dbReference>
<dbReference type="InterPro" id="IPR012902">
    <property type="entry name" value="N_methyl_site"/>
</dbReference>
<dbReference type="Pfam" id="PF11612">
    <property type="entry name" value="T2SSJ"/>
    <property type="match status" value="1"/>
</dbReference>
<dbReference type="NCBIfam" id="TIGR02532">
    <property type="entry name" value="IV_pilin_GFxxxE"/>
    <property type="match status" value="1"/>
</dbReference>
<keyword evidence="4" id="KW-1003">Cell membrane</keyword>
<keyword evidence="5" id="KW-0488">Methylation</keyword>
<evidence type="ECO:0000256" key="9">
    <source>
        <dbReference type="ARBA" id="ARBA00023136"/>
    </source>
</evidence>
<dbReference type="PANTHER" id="PTHR39583">
    <property type="entry name" value="TYPE II SECRETION SYSTEM PROTEIN J-RELATED"/>
    <property type="match status" value="1"/>
</dbReference>
<evidence type="ECO:0000313" key="12">
    <source>
        <dbReference type="EMBL" id="QIZ78417.1"/>
    </source>
</evidence>
<feature type="compositionally biased region" description="Low complexity" evidence="10">
    <location>
        <begin position="216"/>
        <end position="236"/>
    </location>
</feature>
<evidence type="ECO:0000256" key="6">
    <source>
        <dbReference type="ARBA" id="ARBA00022519"/>
    </source>
</evidence>
<evidence type="ECO:0000256" key="3">
    <source>
        <dbReference type="ARBA" id="ARBA00021539"/>
    </source>
</evidence>
<dbReference type="AlphaFoldDB" id="A0A6H1UH36"/>
<dbReference type="InterPro" id="IPR051621">
    <property type="entry name" value="T2SS_protein_J"/>
</dbReference>
<feature type="transmembrane region" description="Helical" evidence="11">
    <location>
        <begin position="12"/>
        <end position="35"/>
    </location>
</feature>
<protein>
    <recommendedName>
        <fullName evidence="3">Type II secretion system protein J</fullName>
    </recommendedName>
</protein>
<evidence type="ECO:0000256" key="10">
    <source>
        <dbReference type="SAM" id="MobiDB-lite"/>
    </source>
</evidence>
<evidence type="ECO:0000256" key="4">
    <source>
        <dbReference type="ARBA" id="ARBA00022475"/>
    </source>
</evidence>
<comment type="similarity">
    <text evidence="2">Belongs to the GSP J family.</text>
</comment>
<dbReference type="Pfam" id="PF07963">
    <property type="entry name" value="N_methyl"/>
    <property type="match status" value="1"/>
</dbReference>
<dbReference type="Gene3D" id="2.10.70.20">
    <property type="entry name" value="gspk-gspi-gspj complex like domains"/>
    <property type="match status" value="1"/>
</dbReference>
<reference evidence="12 13" key="1">
    <citation type="submission" date="2020-04" db="EMBL/GenBank/DDBJ databases">
        <title>Ferrimonas sp. S7 isolated from sea water.</title>
        <authorList>
            <person name="Bae S.S."/>
            <person name="Baek K."/>
        </authorList>
    </citation>
    <scope>NUCLEOTIDE SEQUENCE [LARGE SCALE GENOMIC DNA]</scope>
    <source>
        <strain evidence="12 13">S7</strain>
    </source>
</reference>
<keyword evidence="8 11" id="KW-1133">Transmembrane helix</keyword>
<organism evidence="12 13">
    <name type="scientific">Ferrimonas lipolytica</name>
    <dbReference type="NCBI Taxonomy" id="2724191"/>
    <lineage>
        <taxon>Bacteria</taxon>
        <taxon>Pseudomonadati</taxon>
        <taxon>Pseudomonadota</taxon>
        <taxon>Gammaproteobacteria</taxon>
        <taxon>Alteromonadales</taxon>
        <taxon>Ferrimonadaceae</taxon>
        <taxon>Ferrimonas</taxon>
    </lineage>
</organism>
<dbReference type="InterPro" id="IPR045584">
    <property type="entry name" value="Pilin-like"/>
</dbReference>
<accession>A0A6H1UH36</accession>
<keyword evidence="7 11" id="KW-0812">Transmembrane</keyword>
<dbReference type="InterPro" id="IPR010055">
    <property type="entry name" value="T2SS_protein-GspJ"/>
</dbReference>
<evidence type="ECO:0000256" key="1">
    <source>
        <dbReference type="ARBA" id="ARBA00004377"/>
    </source>
</evidence>
<feature type="region of interest" description="Disordered" evidence="10">
    <location>
        <begin position="205"/>
        <end position="236"/>
    </location>
</feature>
<comment type="subcellular location">
    <subcellularLocation>
        <location evidence="1">Cell inner membrane</location>
        <topology evidence="1">Single-pass membrane protein</topology>
    </subcellularLocation>
</comment>
<dbReference type="EMBL" id="CP051180">
    <property type="protein sequence ID" value="QIZ78417.1"/>
    <property type="molecule type" value="Genomic_DNA"/>
</dbReference>
<dbReference type="Gene3D" id="3.10.610.10">
    <property type="entry name" value="GSPII I/J protein-like"/>
    <property type="match status" value="1"/>
</dbReference>
<dbReference type="GO" id="GO:0015628">
    <property type="term" value="P:protein secretion by the type II secretion system"/>
    <property type="evidence" value="ECO:0007669"/>
    <property type="project" value="InterPro"/>
</dbReference>
<name>A0A6H1UH36_9GAMM</name>
<evidence type="ECO:0000256" key="2">
    <source>
        <dbReference type="ARBA" id="ARBA00011084"/>
    </source>
</evidence>
<dbReference type="GO" id="GO:0005886">
    <property type="term" value="C:plasma membrane"/>
    <property type="evidence" value="ECO:0007669"/>
    <property type="project" value="UniProtKB-SubCell"/>
</dbReference>
<dbReference type="KEGG" id="fes:HER31_16805"/>
<evidence type="ECO:0000313" key="13">
    <source>
        <dbReference type="Proteomes" id="UP000501602"/>
    </source>
</evidence>
<dbReference type="GO" id="GO:0015627">
    <property type="term" value="C:type II protein secretion system complex"/>
    <property type="evidence" value="ECO:0007669"/>
    <property type="project" value="InterPro"/>
</dbReference>
<dbReference type="RefSeq" id="WP_168662365.1">
    <property type="nucleotide sequence ID" value="NZ_CP051180.1"/>
</dbReference>
<sequence length="236" mass="26244">MSLTQAKRQHGFTLLEVLMAMVVFAMLALASATVLRQTIQSDEISRDSQQRLKSLQRTMSIIERDFGQMVARAGRDGFGDVSTKLFEYGDNFADSDGQGIRFHRLGWLNPQGRLPRGSLQQVIYRVRDEKLERLYTLYPDPVEGEEPLELTLMDGVLDLKFAFYIDESWVTQTDGETMPRAVAVEIEMDDLGTIRRHILLADGLQSGADDSDENSDSGSNDDSNLGDGDSANGGDT</sequence>
<evidence type="ECO:0000256" key="5">
    <source>
        <dbReference type="ARBA" id="ARBA00022481"/>
    </source>
</evidence>
<evidence type="ECO:0000256" key="7">
    <source>
        <dbReference type="ARBA" id="ARBA00022692"/>
    </source>
</evidence>
<dbReference type="NCBIfam" id="TIGR01711">
    <property type="entry name" value="gspJ"/>
    <property type="match status" value="1"/>
</dbReference>
<evidence type="ECO:0000256" key="11">
    <source>
        <dbReference type="SAM" id="Phobius"/>
    </source>
</evidence>
<dbReference type="PANTHER" id="PTHR39583:SF2">
    <property type="entry name" value="TYPE II SECRETION SYSTEM PROTEIN J"/>
    <property type="match status" value="1"/>
</dbReference>
<evidence type="ECO:0000256" key="8">
    <source>
        <dbReference type="ARBA" id="ARBA00022989"/>
    </source>
</evidence>
<gene>
    <name evidence="12" type="primary">gspJ</name>
    <name evidence="12" type="ORF">HER31_16805</name>
</gene>
<dbReference type="PROSITE" id="PS00409">
    <property type="entry name" value="PROKAR_NTER_METHYL"/>
    <property type="match status" value="1"/>
</dbReference>
<keyword evidence="13" id="KW-1185">Reference proteome</keyword>